<accession>A0A1H2LT58</accession>
<gene>
    <name evidence="2" type="ORF">SAMN04488544_0779</name>
</gene>
<dbReference type="STRING" id="546874.SAMN04488544_0779"/>
<feature type="domain" description="PRC-barrel" evidence="1">
    <location>
        <begin position="10"/>
        <end position="76"/>
    </location>
</feature>
<dbReference type="InterPro" id="IPR014747">
    <property type="entry name" value="Bac_photo_RC_H_C"/>
</dbReference>
<dbReference type="EMBL" id="LT629799">
    <property type="protein sequence ID" value="SDU84044.1"/>
    <property type="molecule type" value="Genomic_DNA"/>
</dbReference>
<dbReference type="InterPro" id="IPR027275">
    <property type="entry name" value="PRC-brl_dom"/>
</dbReference>
<organism evidence="2 3">
    <name type="scientific">Microlunatus sagamiharensis</name>
    <dbReference type="NCBI Taxonomy" id="546874"/>
    <lineage>
        <taxon>Bacteria</taxon>
        <taxon>Bacillati</taxon>
        <taxon>Actinomycetota</taxon>
        <taxon>Actinomycetes</taxon>
        <taxon>Propionibacteriales</taxon>
        <taxon>Propionibacteriaceae</taxon>
        <taxon>Microlunatus</taxon>
    </lineage>
</organism>
<evidence type="ECO:0000313" key="2">
    <source>
        <dbReference type="EMBL" id="SDU84044.1"/>
    </source>
</evidence>
<protein>
    <submittedName>
        <fullName evidence="2">PRC-barrel domain-containing protein</fullName>
    </submittedName>
</protein>
<dbReference type="Gene3D" id="3.90.50.10">
    <property type="entry name" value="Photosynthetic Reaction Center, subunit H, domain 2"/>
    <property type="match status" value="1"/>
</dbReference>
<proteinExistence type="predicted"/>
<dbReference type="InterPro" id="IPR011033">
    <property type="entry name" value="PRC_barrel-like_sf"/>
</dbReference>
<dbReference type="AlphaFoldDB" id="A0A1H2LT58"/>
<dbReference type="Pfam" id="PF05239">
    <property type="entry name" value="PRC"/>
    <property type="match status" value="1"/>
</dbReference>
<sequence>MSNVVEVGDIRDWQGLSVVDATGSKIGSLEGVYFDTSTDQPAFASVKRGVPAKLVFVPLAGATVSPKQVRVTTDKKTAKDAPAIDTDGELTSELEPTVYSHYGLTYERGATGERRLGRR</sequence>
<keyword evidence="3" id="KW-1185">Reference proteome</keyword>
<evidence type="ECO:0000313" key="3">
    <source>
        <dbReference type="Proteomes" id="UP000198825"/>
    </source>
</evidence>
<dbReference type="SUPFAM" id="SSF50346">
    <property type="entry name" value="PRC-barrel domain"/>
    <property type="match status" value="1"/>
</dbReference>
<name>A0A1H2LT58_9ACTN</name>
<dbReference type="GO" id="GO:0019684">
    <property type="term" value="P:photosynthesis, light reaction"/>
    <property type="evidence" value="ECO:0007669"/>
    <property type="project" value="InterPro"/>
</dbReference>
<reference evidence="3" key="1">
    <citation type="submission" date="2016-10" db="EMBL/GenBank/DDBJ databases">
        <authorList>
            <person name="Varghese N."/>
            <person name="Submissions S."/>
        </authorList>
    </citation>
    <scope>NUCLEOTIDE SEQUENCE [LARGE SCALE GENOMIC DNA]</scope>
    <source>
        <strain evidence="3">DSM 21743</strain>
    </source>
</reference>
<evidence type="ECO:0000259" key="1">
    <source>
        <dbReference type="Pfam" id="PF05239"/>
    </source>
</evidence>
<dbReference type="GO" id="GO:0030077">
    <property type="term" value="C:plasma membrane light-harvesting complex"/>
    <property type="evidence" value="ECO:0007669"/>
    <property type="project" value="InterPro"/>
</dbReference>
<dbReference type="RefSeq" id="WP_197680605.1">
    <property type="nucleotide sequence ID" value="NZ_LT629799.1"/>
</dbReference>
<dbReference type="Proteomes" id="UP000198825">
    <property type="component" value="Chromosome I"/>
</dbReference>